<feature type="region of interest" description="Disordered" evidence="1">
    <location>
        <begin position="134"/>
        <end position="174"/>
    </location>
</feature>
<gene>
    <name evidence="2" type="ORF">H6P81_005795</name>
</gene>
<dbReference type="EMBL" id="JAINDJ010000003">
    <property type="protein sequence ID" value="KAG9452891.1"/>
    <property type="molecule type" value="Genomic_DNA"/>
</dbReference>
<organism evidence="2 3">
    <name type="scientific">Aristolochia fimbriata</name>
    <name type="common">White veined hardy Dutchman's pipe vine</name>
    <dbReference type="NCBI Taxonomy" id="158543"/>
    <lineage>
        <taxon>Eukaryota</taxon>
        <taxon>Viridiplantae</taxon>
        <taxon>Streptophyta</taxon>
        <taxon>Embryophyta</taxon>
        <taxon>Tracheophyta</taxon>
        <taxon>Spermatophyta</taxon>
        <taxon>Magnoliopsida</taxon>
        <taxon>Magnoliidae</taxon>
        <taxon>Piperales</taxon>
        <taxon>Aristolochiaceae</taxon>
        <taxon>Aristolochia</taxon>
    </lineage>
</organism>
<evidence type="ECO:0000313" key="3">
    <source>
        <dbReference type="Proteomes" id="UP000825729"/>
    </source>
</evidence>
<dbReference type="AlphaFoldDB" id="A0AAV7EY91"/>
<comment type="caution">
    <text evidence="2">The sequence shown here is derived from an EMBL/GenBank/DDBJ whole genome shotgun (WGS) entry which is preliminary data.</text>
</comment>
<sequence length="193" mass="21429">MPYGAKGFKPGPKARRFWKDEIGGTNAVTPEEEEEEIIIMERTNASNGNRSKVEGETPGEEVVVSQSIKFKSRPTSTRIIKIGKRPNTVPSELKYFHFLEATNEVEAHPSKKIPCDGIEIAASRVSAHLREEIGAAPRSHRLGSRPKEGEGVDARTGARNRASRSVARKSEVKSETGQAVFTRRREIGFITRF</sequence>
<name>A0AAV7EY91_ARIFI</name>
<proteinExistence type="predicted"/>
<keyword evidence="3" id="KW-1185">Reference proteome</keyword>
<accession>A0AAV7EY91</accession>
<dbReference type="Proteomes" id="UP000825729">
    <property type="component" value="Unassembled WGS sequence"/>
</dbReference>
<protein>
    <submittedName>
        <fullName evidence="2">Uncharacterized protein</fullName>
    </submittedName>
</protein>
<reference evidence="2 3" key="1">
    <citation type="submission" date="2021-07" db="EMBL/GenBank/DDBJ databases">
        <title>The Aristolochia fimbriata genome: insights into angiosperm evolution, floral development and chemical biosynthesis.</title>
        <authorList>
            <person name="Jiao Y."/>
        </authorList>
    </citation>
    <scope>NUCLEOTIDE SEQUENCE [LARGE SCALE GENOMIC DNA]</scope>
    <source>
        <strain evidence="2">IBCAS-2021</strain>
        <tissue evidence="2">Leaf</tissue>
    </source>
</reference>
<evidence type="ECO:0000256" key="1">
    <source>
        <dbReference type="SAM" id="MobiDB-lite"/>
    </source>
</evidence>
<evidence type="ECO:0000313" key="2">
    <source>
        <dbReference type="EMBL" id="KAG9452891.1"/>
    </source>
</evidence>